<evidence type="ECO:0000313" key="2">
    <source>
        <dbReference type="Proteomes" id="UP000717696"/>
    </source>
</evidence>
<keyword evidence="2" id="KW-1185">Reference proteome</keyword>
<protein>
    <submittedName>
        <fullName evidence="1">Uncharacterized protein</fullName>
    </submittedName>
</protein>
<dbReference type="EMBL" id="JAGMUU010000001">
    <property type="protein sequence ID" value="KAH7162484.1"/>
    <property type="molecule type" value="Genomic_DNA"/>
</dbReference>
<sequence length="406" mass="45686">MLRNSVTQAMRPLASLRTSVLSRSTRQFSSTPAYGFKAIFSETDNSELNEVLKSIQEKIVFPAYLPEAQRELVFNPKHRTRLQQNPIVIELDGLEHKFSTLDRFTEIPNSKKAFNTALKLMKTREDWDNLGTLLAGYKKANIKLHPFHYNQIIRRAGKSGQIYAVIECAKQATETGFMLNESVHITAILNVFSEMITESSAENARIMDAAKWTNLVLDLLERHPHADRRRNMLERAQFHPFVRGQVLFVQASAAQYLKQREQPAEEELKAVSDSAQALVSLWSHGLKEGGGLQIPASISELKSHRGHHSRTRAELSMTEFARTVALNIKGMRMARELVGDAAKGLEPIEKLLDEDLEEFVLQLPQYNQRCARVYAEVLGAQPTWFDPALVKPAAQPAAESGAEVPS</sequence>
<dbReference type="OrthoDB" id="5405126at2759"/>
<reference evidence="1" key="1">
    <citation type="journal article" date="2021" name="Nat. Commun.">
        <title>Genetic determinants of endophytism in the Arabidopsis root mycobiome.</title>
        <authorList>
            <person name="Mesny F."/>
            <person name="Miyauchi S."/>
            <person name="Thiergart T."/>
            <person name="Pickel B."/>
            <person name="Atanasova L."/>
            <person name="Karlsson M."/>
            <person name="Huettel B."/>
            <person name="Barry K.W."/>
            <person name="Haridas S."/>
            <person name="Chen C."/>
            <person name="Bauer D."/>
            <person name="Andreopoulos W."/>
            <person name="Pangilinan J."/>
            <person name="LaButti K."/>
            <person name="Riley R."/>
            <person name="Lipzen A."/>
            <person name="Clum A."/>
            <person name="Drula E."/>
            <person name="Henrissat B."/>
            <person name="Kohler A."/>
            <person name="Grigoriev I.V."/>
            <person name="Martin F.M."/>
            <person name="Hacquard S."/>
        </authorList>
    </citation>
    <scope>NUCLEOTIDE SEQUENCE</scope>
    <source>
        <strain evidence="1">MPI-CAGE-AT-0021</strain>
    </source>
</reference>
<dbReference type="AlphaFoldDB" id="A0A9P9FIV1"/>
<accession>A0A9P9FIV1</accession>
<evidence type="ECO:0000313" key="1">
    <source>
        <dbReference type="EMBL" id="KAH7162484.1"/>
    </source>
</evidence>
<comment type="caution">
    <text evidence="1">The sequence shown here is derived from an EMBL/GenBank/DDBJ whole genome shotgun (WGS) entry which is preliminary data.</text>
</comment>
<proteinExistence type="predicted"/>
<dbReference type="Proteomes" id="UP000717696">
    <property type="component" value="Unassembled WGS sequence"/>
</dbReference>
<gene>
    <name evidence="1" type="ORF">B0J13DRAFT_11884</name>
</gene>
<name>A0A9P9FIV1_9HYPO</name>
<organism evidence="1 2">
    <name type="scientific">Dactylonectria estremocensis</name>
    <dbReference type="NCBI Taxonomy" id="1079267"/>
    <lineage>
        <taxon>Eukaryota</taxon>
        <taxon>Fungi</taxon>
        <taxon>Dikarya</taxon>
        <taxon>Ascomycota</taxon>
        <taxon>Pezizomycotina</taxon>
        <taxon>Sordariomycetes</taxon>
        <taxon>Hypocreomycetidae</taxon>
        <taxon>Hypocreales</taxon>
        <taxon>Nectriaceae</taxon>
        <taxon>Dactylonectria</taxon>
    </lineage>
</organism>